<evidence type="ECO:0000313" key="10">
    <source>
        <dbReference type="Proteomes" id="UP000033483"/>
    </source>
</evidence>
<comment type="caution">
    <text evidence="9">The sequence shown here is derived from an EMBL/GenBank/DDBJ whole genome shotgun (WGS) entry which is preliminary data.</text>
</comment>
<evidence type="ECO:0000259" key="8">
    <source>
        <dbReference type="Pfam" id="PF20684"/>
    </source>
</evidence>
<keyword evidence="4 7" id="KW-0472">Membrane</keyword>
<dbReference type="AlphaFoldDB" id="A0A0F4ZBZ5"/>
<dbReference type="OrthoDB" id="3903189at2759"/>
<comment type="similarity">
    <text evidence="5">Belongs to the SAT4 family.</text>
</comment>
<feature type="transmembrane region" description="Helical" evidence="7">
    <location>
        <begin position="41"/>
        <end position="61"/>
    </location>
</feature>
<sequence>MTRLQVETWTWYSVTWLIVFARLSSRVMLLGSPKKLQSDDWIMMFAMACDTVLMVTINIVATTNSNLINPADHVVLTPEEISTRAYGSKMVLVVEQMQIAIVWSVKVCLLLMYNRLTMSLKQNWAVRFLSIYVIMGFIIMEVLYFGVWCRPFNQYWAVPPQNAQCSTAMHHLITNAVFNISSDIIMIMIPMPIFIQSQIPLKQKAVLCSVFALGIFTILSAILNKYYSFTDPYGASWTFWYIRESSTALIVSNLPLTWSLFRRVLNLTSLHGRSSHQTGSHHLTTAGYHSHVSHIQASCNRDDISEAGLRDISETNNSQEMINKNIPLKIYQKHEVKVTSQLATKEDIEAVNSAAITFQMHPNPAAKESWVPRNSDGGDSSSEKSAEGAVKAYNGV</sequence>
<feature type="domain" description="Rhodopsin" evidence="8">
    <location>
        <begin position="22"/>
        <end position="263"/>
    </location>
</feature>
<comment type="subcellular location">
    <subcellularLocation>
        <location evidence="1">Membrane</location>
        <topology evidence="1">Multi-pass membrane protein</topology>
    </subcellularLocation>
</comment>
<evidence type="ECO:0000256" key="4">
    <source>
        <dbReference type="ARBA" id="ARBA00023136"/>
    </source>
</evidence>
<protein>
    <recommendedName>
        <fullName evidence="8">Rhodopsin domain-containing protein</fullName>
    </recommendedName>
</protein>
<evidence type="ECO:0000256" key="6">
    <source>
        <dbReference type="SAM" id="MobiDB-lite"/>
    </source>
</evidence>
<keyword evidence="2 7" id="KW-0812">Transmembrane</keyword>
<dbReference type="PANTHER" id="PTHR33048">
    <property type="entry name" value="PTH11-LIKE INTEGRAL MEMBRANE PROTEIN (AFU_ORTHOLOGUE AFUA_5G11245)"/>
    <property type="match status" value="1"/>
</dbReference>
<dbReference type="GO" id="GO:0016020">
    <property type="term" value="C:membrane"/>
    <property type="evidence" value="ECO:0007669"/>
    <property type="project" value="UniProtKB-SubCell"/>
</dbReference>
<feature type="transmembrane region" description="Helical" evidence="7">
    <location>
        <begin position="12"/>
        <end position="29"/>
    </location>
</feature>
<feature type="transmembrane region" description="Helical" evidence="7">
    <location>
        <begin position="247"/>
        <end position="265"/>
    </location>
</feature>
<proteinExistence type="inferred from homology"/>
<feature type="transmembrane region" description="Helical" evidence="7">
    <location>
        <begin position="168"/>
        <end position="193"/>
    </location>
</feature>
<evidence type="ECO:0000256" key="5">
    <source>
        <dbReference type="ARBA" id="ARBA00038359"/>
    </source>
</evidence>
<reference evidence="9 10" key="1">
    <citation type="submission" date="2015-03" db="EMBL/GenBank/DDBJ databases">
        <authorList>
            <person name="Radwan O."/>
            <person name="Al-Naeli F.A."/>
            <person name="Rendon G.A."/>
            <person name="Fields C."/>
        </authorList>
    </citation>
    <scope>NUCLEOTIDE SEQUENCE [LARGE SCALE GENOMIC DNA]</scope>
    <source>
        <strain evidence="9">CR-DP1</strain>
    </source>
</reference>
<organism evidence="9 10">
    <name type="scientific">Thielaviopsis punctulata</name>
    <dbReference type="NCBI Taxonomy" id="72032"/>
    <lineage>
        <taxon>Eukaryota</taxon>
        <taxon>Fungi</taxon>
        <taxon>Dikarya</taxon>
        <taxon>Ascomycota</taxon>
        <taxon>Pezizomycotina</taxon>
        <taxon>Sordariomycetes</taxon>
        <taxon>Hypocreomycetidae</taxon>
        <taxon>Microascales</taxon>
        <taxon>Ceratocystidaceae</taxon>
        <taxon>Thielaviopsis</taxon>
    </lineage>
</organism>
<dbReference type="PANTHER" id="PTHR33048:SF149">
    <property type="entry name" value="UBID FAMILY DECARBOXYLASE"/>
    <property type="match status" value="1"/>
</dbReference>
<evidence type="ECO:0000313" key="9">
    <source>
        <dbReference type="EMBL" id="KKA27646.1"/>
    </source>
</evidence>
<accession>A0A0F4ZBZ5</accession>
<name>A0A0F4ZBZ5_9PEZI</name>
<feature type="region of interest" description="Disordered" evidence="6">
    <location>
        <begin position="363"/>
        <end position="396"/>
    </location>
</feature>
<feature type="transmembrane region" description="Helical" evidence="7">
    <location>
        <begin position="97"/>
        <end position="116"/>
    </location>
</feature>
<evidence type="ECO:0000256" key="2">
    <source>
        <dbReference type="ARBA" id="ARBA00022692"/>
    </source>
</evidence>
<feature type="transmembrane region" description="Helical" evidence="7">
    <location>
        <begin position="128"/>
        <end position="148"/>
    </location>
</feature>
<evidence type="ECO:0000256" key="1">
    <source>
        <dbReference type="ARBA" id="ARBA00004141"/>
    </source>
</evidence>
<evidence type="ECO:0000256" key="7">
    <source>
        <dbReference type="SAM" id="Phobius"/>
    </source>
</evidence>
<evidence type="ECO:0000256" key="3">
    <source>
        <dbReference type="ARBA" id="ARBA00022989"/>
    </source>
</evidence>
<gene>
    <name evidence="9" type="ORF">TD95_001232</name>
</gene>
<keyword evidence="10" id="KW-1185">Reference proteome</keyword>
<feature type="transmembrane region" description="Helical" evidence="7">
    <location>
        <begin position="205"/>
        <end position="227"/>
    </location>
</feature>
<dbReference type="Pfam" id="PF20684">
    <property type="entry name" value="Fung_rhodopsin"/>
    <property type="match status" value="1"/>
</dbReference>
<dbReference type="InterPro" id="IPR049326">
    <property type="entry name" value="Rhodopsin_dom_fungi"/>
</dbReference>
<dbReference type="InterPro" id="IPR052337">
    <property type="entry name" value="SAT4-like"/>
</dbReference>
<dbReference type="Proteomes" id="UP000033483">
    <property type="component" value="Unassembled WGS sequence"/>
</dbReference>
<keyword evidence="3 7" id="KW-1133">Transmembrane helix</keyword>
<dbReference type="EMBL" id="LAEV01001610">
    <property type="protein sequence ID" value="KKA27646.1"/>
    <property type="molecule type" value="Genomic_DNA"/>
</dbReference>